<name>A0A6A6SGM9_9PLEO</name>
<proteinExistence type="predicted"/>
<protein>
    <recommendedName>
        <fullName evidence="4">Ubiquitin 3 binding protein But2 C-terminal domain-containing protein</fullName>
    </recommendedName>
</protein>
<evidence type="ECO:0008006" key="4">
    <source>
        <dbReference type="Google" id="ProtNLM"/>
    </source>
</evidence>
<dbReference type="Proteomes" id="UP000799753">
    <property type="component" value="Unassembled WGS sequence"/>
</dbReference>
<sequence>MLASFATILPLISLSIAALTVADTCKPTKETKIAKYDDLPFTEGNFNPIPPHYYGLSYFTFQVDQYDFWIPPTSGNQWTMAFGGSGNISIPDSPPNQTFELDSFSFACVSGVPQPECAIGIWGRKANGTIIERTLKFPELGPAPVGAYIMNKTRFSWEWKGLRSLGFSIARADNGGDMFGGLALDDVRYTITTPC</sequence>
<evidence type="ECO:0000313" key="2">
    <source>
        <dbReference type="EMBL" id="KAF2646700.1"/>
    </source>
</evidence>
<evidence type="ECO:0000313" key="3">
    <source>
        <dbReference type="Proteomes" id="UP000799753"/>
    </source>
</evidence>
<reference evidence="2" key="1">
    <citation type="journal article" date="2020" name="Stud. Mycol.">
        <title>101 Dothideomycetes genomes: a test case for predicting lifestyles and emergence of pathogens.</title>
        <authorList>
            <person name="Haridas S."/>
            <person name="Albert R."/>
            <person name="Binder M."/>
            <person name="Bloem J."/>
            <person name="Labutti K."/>
            <person name="Salamov A."/>
            <person name="Andreopoulos B."/>
            <person name="Baker S."/>
            <person name="Barry K."/>
            <person name="Bills G."/>
            <person name="Bluhm B."/>
            <person name="Cannon C."/>
            <person name="Castanera R."/>
            <person name="Culley D."/>
            <person name="Daum C."/>
            <person name="Ezra D."/>
            <person name="Gonzalez J."/>
            <person name="Henrissat B."/>
            <person name="Kuo A."/>
            <person name="Liang C."/>
            <person name="Lipzen A."/>
            <person name="Lutzoni F."/>
            <person name="Magnuson J."/>
            <person name="Mondo S."/>
            <person name="Nolan M."/>
            <person name="Ohm R."/>
            <person name="Pangilinan J."/>
            <person name="Park H.-J."/>
            <person name="Ramirez L."/>
            <person name="Alfaro M."/>
            <person name="Sun H."/>
            <person name="Tritt A."/>
            <person name="Yoshinaga Y."/>
            <person name="Zwiers L.-H."/>
            <person name="Turgeon B."/>
            <person name="Goodwin S."/>
            <person name="Spatafora J."/>
            <person name="Crous P."/>
            <person name="Grigoriev I."/>
        </authorList>
    </citation>
    <scope>NUCLEOTIDE SEQUENCE</scope>
    <source>
        <strain evidence="2">CBS 473.64</strain>
    </source>
</reference>
<dbReference type="OrthoDB" id="3861746at2759"/>
<organism evidence="2 3">
    <name type="scientific">Massarina eburnea CBS 473.64</name>
    <dbReference type="NCBI Taxonomy" id="1395130"/>
    <lineage>
        <taxon>Eukaryota</taxon>
        <taxon>Fungi</taxon>
        <taxon>Dikarya</taxon>
        <taxon>Ascomycota</taxon>
        <taxon>Pezizomycotina</taxon>
        <taxon>Dothideomycetes</taxon>
        <taxon>Pleosporomycetidae</taxon>
        <taxon>Pleosporales</taxon>
        <taxon>Massarineae</taxon>
        <taxon>Massarinaceae</taxon>
        <taxon>Massarina</taxon>
    </lineage>
</organism>
<accession>A0A6A6SGM9</accession>
<dbReference type="AlphaFoldDB" id="A0A6A6SGM9"/>
<evidence type="ECO:0000256" key="1">
    <source>
        <dbReference type="SAM" id="SignalP"/>
    </source>
</evidence>
<keyword evidence="1" id="KW-0732">Signal</keyword>
<feature type="chain" id="PRO_5025580521" description="Ubiquitin 3 binding protein But2 C-terminal domain-containing protein" evidence="1">
    <location>
        <begin position="23"/>
        <end position="195"/>
    </location>
</feature>
<keyword evidence="3" id="KW-1185">Reference proteome</keyword>
<feature type="signal peptide" evidence="1">
    <location>
        <begin position="1"/>
        <end position="22"/>
    </location>
</feature>
<gene>
    <name evidence="2" type="ORF">P280DRAFT_416215</name>
</gene>
<dbReference type="EMBL" id="MU006776">
    <property type="protein sequence ID" value="KAF2646700.1"/>
    <property type="molecule type" value="Genomic_DNA"/>
</dbReference>